<feature type="chain" id="PRO_5040327491" evidence="2">
    <location>
        <begin position="20"/>
        <end position="368"/>
    </location>
</feature>
<feature type="region of interest" description="Disordered" evidence="1">
    <location>
        <begin position="34"/>
        <end position="91"/>
    </location>
</feature>
<accession>A0A9N8DNU5</accession>
<protein>
    <submittedName>
        <fullName evidence="3">Uncharacterized protein</fullName>
    </submittedName>
</protein>
<name>A0A9N8DNU5_9STRA</name>
<keyword evidence="4" id="KW-1185">Reference proteome</keyword>
<feature type="signal peptide" evidence="2">
    <location>
        <begin position="1"/>
        <end position="19"/>
    </location>
</feature>
<evidence type="ECO:0000313" key="3">
    <source>
        <dbReference type="EMBL" id="CAB9506032.1"/>
    </source>
</evidence>
<sequence length="368" mass="41098">MGSMLRLSFVLSLLSLVDAFVSNRYGHSYQNAVSLNAGPVDDDVGPKGASRRRTERRMPSRPATRARRPRPEPAAYPVATKRAPHQHDHTKADARPFIDAIKEVRVQDPNTNAPVYDSDSFATVAGPVIEHDHVETKSLDEVFPTAGGQFCGLFSSNQEFRNGIRNAMRQDIFDATPAYAGMSEKARRMLLLPDSSLQGSWRCQGRPELEEGQLRMPLLTKVLKEHLGDGAPTGDEFMDTIGDLCGSKPQTHWIDIVGITDRKISHSWHQDTGRSPNEDTKTVLFGFPIEDDYVGGGVFSHLVKLEKEQWAQEEHPPSEPVLFASSIDDNYIVRPQFAKGQEIIIYRDVDVLHSAPDVAYRSSVMRFM</sequence>
<proteinExistence type="predicted"/>
<dbReference type="OrthoDB" id="497525at2759"/>
<reference evidence="3" key="1">
    <citation type="submission" date="2020-06" db="EMBL/GenBank/DDBJ databases">
        <authorList>
            <consortium name="Plant Systems Biology data submission"/>
        </authorList>
    </citation>
    <scope>NUCLEOTIDE SEQUENCE</scope>
    <source>
        <strain evidence="3">D6</strain>
    </source>
</reference>
<comment type="caution">
    <text evidence="3">The sequence shown here is derived from an EMBL/GenBank/DDBJ whole genome shotgun (WGS) entry which is preliminary data.</text>
</comment>
<dbReference type="EMBL" id="CAICTM010000250">
    <property type="protein sequence ID" value="CAB9506032.1"/>
    <property type="molecule type" value="Genomic_DNA"/>
</dbReference>
<organism evidence="3 4">
    <name type="scientific">Seminavis robusta</name>
    <dbReference type="NCBI Taxonomy" id="568900"/>
    <lineage>
        <taxon>Eukaryota</taxon>
        <taxon>Sar</taxon>
        <taxon>Stramenopiles</taxon>
        <taxon>Ochrophyta</taxon>
        <taxon>Bacillariophyta</taxon>
        <taxon>Bacillariophyceae</taxon>
        <taxon>Bacillariophycidae</taxon>
        <taxon>Naviculales</taxon>
        <taxon>Naviculaceae</taxon>
        <taxon>Seminavis</taxon>
    </lineage>
</organism>
<dbReference type="Proteomes" id="UP001153069">
    <property type="component" value="Unassembled WGS sequence"/>
</dbReference>
<keyword evidence="2" id="KW-0732">Signal</keyword>
<evidence type="ECO:0000313" key="4">
    <source>
        <dbReference type="Proteomes" id="UP001153069"/>
    </source>
</evidence>
<dbReference type="AlphaFoldDB" id="A0A9N8DNU5"/>
<gene>
    <name evidence="3" type="ORF">SEMRO_251_G099390.1</name>
</gene>
<evidence type="ECO:0000256" key="2">
    <source>
        <dbReference type="SAM" id="SignalP"/>
    </source>
</evidence>
<evidence type="ECO:0000256" key="1">
    <source>
        <dbReference type="SAM" id="MobiDB-lite"/>
    </source>
</evidence>